<sequence>MAMSFAYWDDCVDLPDLEAMWEVREVRTEWLKAGEVRGSKVHLSRDPDGQPYLTQTEMRSEIVIIVCNKTHILSLLQGMVCAIAELESDRQLLAKRVDKKSKQYTLGLMQLLPKTVQWLISSQRLTAAYSELGYHQYGEEVNSDILFKPFLNVYFGAAYVKWLSKFDNKVRSEEFIIRAYKGGTKKATHKSTLQYWKGYLSVKENFPSRKSVDDGPTSSNAPEPVSENPTDANNDGYWDSRLSPEDMAEMWNHPEIRKEWSKYKERKGKVRFTHDDKNRAFLSRVELKAVAEIVLSKHLISKKIKPAVLCAIAEVVSKRFVNGVRERPGIMGIDFSTAYWIYVELGFRAYKIETVDDLKSPFVSMYFGAAYVSWLSEYEGRERTPEFVAEAYFVGPKNVNPQDTSPLWLKFVETLSKYEETKR</sequence>
<comment type="caution">
    <text evidence="3">The sequence shown here is derived from an EMBL/GenBank/DDBJ whole genome shotgun (WGS) entry which is preliminary data.</text>
</comment>
<dbReference type="InterPro" id="IPR008258">
    <property type="entry name" value="Transglycosylase_SLT_dom_1"/>
</dbReference>
<name>A0AAN9E2M6_CROPI</name>
<protein>
    <recommendedName>
        <fullName evidence="2">Transglycosylase SLT domain-containing protein</fullName>
    </recommendedName>
</protein>
<feature type="region of interest" description="Disordered" evidence="1">
    <location>
        <begin position="207"/>
        <end position="238"/>
    </location>
</feature>
<dbReference type="AlphaFoldDB" id="A0AAN9E2M6"/>
<reference evidence="3 4" key="1">
    <citation type="submission" date="2024-01" db="EMBL/GenBank/DDBJ databases">
        <title>The genomes of 5 underutilized Papilionoideae crops provide insights into root nodulation and disease resistanc.</title>
        <authorList>
            <person name="Yuan L."/>
        </authorList>
    </citation>
    <scope>NUCLEOTIDE SEQUENCE [LARGE SCALE GENOMIC DNA]</scope>
    <source>
        <strain evidence="3">ZHUSHIDOU_FW_LH</strain>
        <tissue evidence="3">Leaf</tissue>
    </source>
</reference>
<evidence type="ECO:0000313" key="4">
    <source>
        <dbReference type="Proteomes" id="UP001372338"/>
    </source>
</evidence>
<dbReference type="Proteomes" id="UP001372338">
    <property type="component" value="Unassembled WGS sequence"/>
</dbReference>
<dbReference type="SUPFAM" id="SSF53955">
    <property type="entry name" value="Lysozyme-like"/>
    <property type="match status" value="2"/>
</dbReference>
<dbReference type="Gene3D" id="1.10.530.10">
    <property type="match status" value="2"/>
</dbReference>
<keyword evidence="4" id="KW-1185">Reference proteome</keyword>
<evidence type="ECO:0000259" key="2">
    <source>
        <dbReference type="Pfam" id="PF01464"/>
    </source>
</evidence>
<dbReference type="PANTHER" id="PTHR37179">
    <property type="entry name" value="TRANSGLYCOSYLASE"/>
    <property type="match status" value="1"/>
</dbReference>
<accession>A0AAN9E2M6</accession>
<evidence type="ECO:0000313" key="3">
    <source>
        <dbReference type="EMBL" id="KAK7243803.1"/>
    </source>
</evidence>
<feature type="domain" description="Transglycosylase SLT" evidence="2">
    <location>
        <begin position="77"/>
        <end position="197"/>
    </location>
</feature>
<feature type="compositionally biased region" description="Polar residues" evidence="1">
    <location>
        <begin position="216"/>
        <end position="233"/>
    </location>
</feature>
<dbReference type="EMBL" id="JAYWIO010000008">
    <property type="protein sequence ID" value="KAK7243803.1"/>
    <property type="molecule type" value="Genomic_DNA"/>
</dbReference>
<evidence type="ECO:0000256" key="1">
    <source>
        <dbReference type="SAM" id="MobiDB-lite"/>
    </source>
</evidence>
<dbReference type="Pfam" id="PF01464">
    <property type="entry name" value="SLT"/>
    <property type="match status" value="1"/>
</dbReference>
<gene>
    <name evidence="3" type="ORF">RIF29_38615</name>
</gene>
<organism evidence="3 4">
    <name type="scientific">Crotalaria pallida</name>
    <name type="common">Smooth rattlebox</name>
    <name type="synonym">Crotalaria striata</name>
    <dbReference type="NCBI Taxonomy" id="3830"/>
    <lineage>
        <taxon>Eukaryota</taxon>
        <taxon>Viridiplantae</taxon>
        <taxon>Streptophyta</taxon>
        <taxon>Embryophyta</taxon>
        <taxon>Tracheophyta</taxon>
        <taxon>Spermatophyta</taxon>
        <taxon>Magnoliopsida</taxon>
        <taxon>eudicotyledons</taxon>
        <taxon>Gunneridae</taxon>
        <taxon>Pentapetalae</taxon>
        <taxon>rosids</taxon>
        <taxon>fabids</taxon>
        <taxon>Fabales</taxon>
        <taxon>Fabaceae</taxon>
        <taxon>Papilionoideae</taxon>
        <taxon>50 kb inversion clade</taxon>
        <taxon>genistoids sensu lato</taxon>
        <taxon>core genistoids</taxon>
        <taxon>Crotalarieae</taxon>
        <taxon>Crotalaria</taxon>
    </lineage>
</organism>
<dbReference type="InterPro" id="IPR023346">
    <property type="entry name" value="Lysozyme-like_dom_sf"/>
</dbReference>
<dbReference type="PANTHER" id="PTHR37179:SF1">
    <property type="entry name" value="TRANSGLYCOSYLASE"/>
    <property type="match status" value="1"/>
</dbReference>
<proteinExistence type="predicted"/>